<accession>A0A0R1TSL8</accession>
<dbReference type="PATRIC" id="fig|1423724.4.peg.1185"/>
<keyword evidence="4" id="KW-1185">Reference proteome</keyword>
<dbReference type="PANTHER" id="PTHR30349">
    <property type="entry name" value="PHAGE INTEGRASE-RELATED"/>
    <property type="match status" value="1"/>
</dbReference>
<dbReference type="GO" id="GO:0015074">
    <property type="term" value="P:DNA integration"/>
    <property type="evidence" value="ECO:0007669"/>
    <property type="project" value="InterPro"/>
</dbReference>
<evidence type="ECO:0000256" key="1">
    <source>
        <dbReference type="ARBA" id="ARBA00023172"/>
    </source>
</evidence>
<dbReference type="InterPro" id="IPR011010">
    <property type="entry name" value="DNA_brk_join_enz"/>
</dbReference>
<evidence type="ECO:0000313" key="4">
    <source>
        <dbReference type="Proteomes" id="UP000051324"/>
    </source>
</evidence>
<dbReference type="SUPFAM" id="SSF56349">
    <property type="entry name" value="DNA breaking-rejoining enzymes"/>
    <property type="match status" value="1"/>
</dbReference>
<comment type="caution">
    <text evidence="3">The sequence shown here is derived from an EMBL/GenBank/DDBJ whole genome shotgun (WGS) entry which is preliminary data.</text>
</comment>
<reference evidence="3 4" key="1">
    <citation type="journal article" date="2015" name="Genome Announc.">
        <title>Expanding the biotechnology potential of lactobacilli through comparative genomics of 213 strains and associated genera.</title>
        <authorList>
            <person name="Sun Z."/>
            <person name="Harris H.M."/>
            <person name="McCann A."/>
            <person name="Guo C."/>
            <person name="Argimon S."/>
            <person name="Zhang W."/>
            <person name="Yang X."/>
            <person name="Jeffery I.B."/>
            <person name="Cooney J.C."/>
            <person name="Kagawa T.F."/>
            <person name="Liu W."/>
            <person name="Song Y."/>
            <person name="Salvetti E."/>
            <person name="Wrobel A."/>
            <person name="Rasinkangas P."/>
            <person name="Parkhill J."/>
            <person name="Rea M.C."/>
            <person name="O'Sullivan O."/>
            <person name="Ritari J."/>
            <person name="Douillard F.P."/>
            <person name="Paul Ross R."/>
            <person name="Yang R."/>
            <person name="Briner A.E."/>
            <person name="Felis G.E."/>
            <person name="de Vos W.M."/>
            <person name="Barrangou R."/>
            <person name="Klaenhammer T.R."/>
            <person name="Caufield P.W."/>
            <person name="Cui Y."/>
            <person name="Zhang H."/>
            <person name="O'Toole P.W."/>
        </authorList>
    </citation>
    <scope>NUCLEOTIDE SEQUENCE [LARGE SCALE GENOMIC DNA]</scope>
    <source>
        <strain evidence="3 4">DSM 16634</strain>
    </source>
</reference>
<dbReference type="PROSITE" id="PS51898">
    <property type="entry name" value="TYR_RECOMBINASE"/>
    <property type="match status" value="1"/>
</dbReference>
<dbReference type="InterPro" id="IPR050090">
    <property type="entry name" value="Tyrosine_recombinase_XerCD"/>
</dbReference>
<dbReference type="STRING" id="1423724.FC32_GL001136"/>
<dbReference type="RefSeq" id="WP_056957373.1">
    <property type="nucleotide sequence ID" value="NZ_AZFT01000053.1"/>
</dbReference>
<proteinExistence type="predicted"/>
<dbReference type="AlphaFoldDB" id="A0A0R1TSL8"/>
<keyword evidence="1" id="KW-0233">DNA recombination</keyword>
<dbReference type="GO" id="GO:0006310">
    <property type="term" value="P:DNA recombination"/>
    <property type="evidence" value="ECO:0007669"/>
    <property type="project" value="UniProtKB-KW"/>
</dbReference>
<sequence length="191" mass="22280">MARKSTYNVQPFRSETEIDDFLFFLRRTKNSKRDVFLFLFGLNTGLRMSDIVKLRVGDINKPEPIITEKKTGKKKRLFLDGIQDIVQEYIKDMKDDDYLFPSRQGGHITVNTVYKLYIKIGHELGRDDIGCHTLRKTYGRFYYLKTHDIATLMYLFNHSSEKITKRYIGITDDDAKSSLKGFRIGVKGGEM</sequence>
<dbReference type="PANTHER" id="PTHR30349:SF82">
    <property type="entry name" value="INTEGRASE_RECOMBINASE YOEC-RELATED"/>
    <property type="match status" value="1"/>
</dbReference>
<evidence type="ECO:0000313" key="3">
    <source>
        <dbReference type="EMBL" id="KRL83870.1"/>
    </source>
</evidence>
<protein>
    <submittedName>
        <fullName evidence="3">Bacteriophage integrase</fullName>
    </submittedName>
</protein>
<dbReference type="Pfam" id="PF00589">
    <property type="entry name" value="Phage_integrase"/>
    <property type="match status" value="1"/>
</dbReference>
<dbReference type="Proteomes" id="UP000051324">
    <property type="component" value="Unassembled WGS sequence"/>
</dbReference>
<name>A0A0R1TSL8_9LACO</name>
<organism evidence="3 4">
    <name type="scientific">Ligilactobacillus apodemi DSM 16634 = JCM 16172</name>
    <dbReference type="NCBI Taxonomy" id="1423724"/>
    <lineage>
        <taxon>Bacteria</taxon>
        <taxon>Bacillati</taxon>
        <taxon>Bacillota</taxon>
        <taxon>Bacilli</taxon>
        <taxon>Lactobacillales</taxon>
        <taxon>Lactobacillaceae</taxon>
        <taxon>Ligilactobacillus</taxon>
    </lineage>
</organism>
<dbReference type="GO" id="GO:0003677">
    <property type="term" value="F:DNA binding"/>
    <property type="evidence" value="ECO:0007669"/>
    <property type="project" value="InterPro"/>
</dbReference>
<dbReference type="Gene3D" id="1.10.443.10">
    <property type="entry name" value="Intergrase catalytic core"/>
    <property type="match status" value="1"/>
</dbReference>
<gene>
    <name evidence="3" type="ORF">FC32_GL001136</name>
</gene>
<dbReference type="InterPro" id="IPR013762">
    <property type="entry name" value="Integrase-like_cat_sf"/>
</dbReference>
<dbReference type="InterPro" id="IPR002104">
    <property type="entry name" value="Integrase_catalytic"/>
</dbReference>
<feature type="domain" description="Tyr recombinase" evidence="2">
    <location>
        <begin position="7"/>
        <end position="180"/>
    </location>
</feature>
<evidence type="ECO:0000259" key="2">
    <source>
        <dbReference type="PROSITE" id="PS51898"/>
    </source>
</evidence>
<dbReference type="EMBL" id="AZFT01000053">
    <property type="protein sequence ID" value="KRL83870.1"/>
    <property type="molecule type" value="Genomic_DNA"/>
</dbReference>